<keyword evidence="2" id="KW-1185">Reference proteome</keyword>
<name>D7BFR5_ALLS1</name>
<dbReference type="Proteomes" id="UP000001916">
    <property type="component" value="Chromosome"/>
</dbReference>
<protein>
    <submittedName>
        <fullName evidence="1">Uncharacterized protein</fullName>
    </submittedName>
</protein>
<dbReference type="EMBL" id="CP002042">
    <property type="protein sequence ID" value="ADH63618.1"/>
    <property type="molecule type" value="Genomic_DNA"/>
</dbReference>
<dbReference type="AlphaFoldDB" id="D7BFR5"/>
<dbReference type="KEGG" id="msv:Mesil_1738"/>
<sequence length="37" mass="4173">MSKYVLDTNLLIAAIRLEPTTLNPLTRLAKSWVVIMS</sequence>
<dbReference type="STRING" id="526227.Mesil_1738"/>
<gene>
    <name evidence="1" type="ordered locus">Mesil_1738</name>
</gene>
<accession>D7BFR5</accession>
<proteinExistence type="predicted"/>
<organism evidence="1 2">
    <name type="scientific">Allomeiothermus silvanus (strain ATCC 700542 / DSM 9946 / NBRC 106475 / NCIMB 13440 / VI-R2)</name>
    <name type="common">Thermus silvanus</name>
    <dbReference type="NCBI Taxonomy" id="526227"/>
    <lineage>
        <taxon>Bacteria</taxon>
        <taxon>Thermotogati</taxon>
        <taxon>Deinococcota</taxon>
        <taxon>Deinococci</taxon>
        <taxon>Thermales</taxon>
        <taxon>Thermaceae</taxon>
        <taxon>Allomeiothermus</taxon>
    </lineage>
</organism>
<evidence type="ECO:0000313" key="2">
    <source>
        <dbReference type="Proteomes" id="UP000001916"/>
    </source>
</evidence>
<reference evidence="1 2" key="1">
    <citation type="journal article" date="2010" name="Stand. Genomic Sci.">
        <title>Complete genome sequence of Meiothermus silvanus type strain (VI-R2).</title>
        <authorList>
            <person name="Sikorski J."/>
            <person name="Tindall B.J."/>
            <person name="Lowry S."/>
            <person name="Lucas S."/>
            <person name="Nolan M."/>
            <person name="Copeland A."/>
            <person name="Glavina Del Rio T."/>
            <person name="Tice H."/>
            <person name="Cheng J.F."/>
            <person name="Han C."/>
            <person name="Pitluck S."/>
            <person name="Liolios K."/>
            <person name="Ivanova N."/>
            <person name="Mavromatis K."/>
            <person name="Mikhailova N."/>
            <person name="Pati A."/>
            <person name="Goodwin L."/>
            <person name="Chen A."/>
            <person name="Palaniappan K."/>
            <person name="Land M."/>
            <person name="Hauser L."/>
            <person name="Chang Y.J."/>
            <person name="Jeffries C.D."/>
            <person name="Rohde M."/>
            <person name="Goker M."/>
            <person name="Woyke T."/>
            <person name="Bristow J."/>
            <person name="Eisen J.A."/>
            <person name="Markowitz V."/>
            <person name="Hugenholtz P."/>
            <person name="Kyrpides N.C."/>
            <person name="Klenk H.P."/>
            <person name="Lapidus A."/>
        </authorList>
    </citation>
    <scope>NUCLEOTIDE SEQUENCE [LARGE SCALE GENOMIC DNA]</scope>
    <source>
        <strain evidence="2">ATCC 700542 / DSM 9946 / VI-R2</strain>
    </source>
</reference>
<dbReference type="HOGENOM" id="CLU_3345692_0_0_0"/>
<evidence type="ECO:0000313" key="1">
    <source>
        <dbReference type="EMBL" id="ADH63618.1"/>
    </source>
</evidence>